<keyword evidence="2" id="KW-0560">Oxidoreductase</keyword>
<dbReference type="GO" id="GO:0016491">
    <property type="term" value="F:oxidoreductase activity"/>
    <property type="evidence" value="ECO:0007669"/>
    <property type="project" value="UniProtKB-KW"/>
</dbReference>
<dbReference type="Gene3D" id="2.120.10.30">
    <property type="entry name" value="TolB, C-terminal domain"/>
    <property type="match status" value="1"/>
</dbReference>
<dbReference type="InterPro" id="IPR006311">
    <property type="entry name" value="TAT_signal"/>
</dbReference>
<sequence>MPRFDRRDYLRAAGLAGAAALAGCTDVFDDNGETPDAPEETEFTVETVADGFAHPWGMAFLPNDEQLLVTEREGSLSLLDRESGDVDRLDGLPDVHAAGQGGLLDIALDPDFESEPWVYLTYAATNGQGESTTCLGRGRLAAADGRLEDFERLYTAEPFVDSTQHYGSRVVFGEDGMVYMTTGDRGDKDFGPDHVSQDPSNDLGATLRLAPDGTVPEDNPFTDDPDINDAIFSYGHRNAQGMDIHPDTGDIWQSEHGERDGDEINIIERGGNHGWPVVHYGCEYGTDEPVGEQPHERDDTVGPVYYWECGSGGFPPSGAMFYDGDAFPEWRGDLFVGNLAGQYLGRFTVDGTVVEETSALLADRDWRIRAIETAPDTDFIYVAVDAGDAPIVRLRPA</sequence>
<dbReference type="GeneID" id="3700804"/>
<dbReference type="Proteomes" id="UP000002698">
    <property type="component" value="Chromosome"/>
</dbReference>
<evidence type="ECO:0000259" key="1">
    <source>
        <dbReference type="Pfam" id="PF07995"/>
    </source>
</evidence>
<dbReference type="PROSITE" id="PS51318">
    <property type="entry name" value="TAT"/>
    <property type="match status" value="1"/>
</dbReference>
<accession>A0A1U7ETJ1</accession>
<dbReference type="PANTHER" id="PTHR19328">
    <property type="entry name" value="HEDGEHOG-INTERACTING PROTEIN"/>
    <property type="match status" value="1"/>
</dbReference>
<proteinExistence type="predicted"/>
<protein>
    <submittedName>
        <fullName evidence="2">Probable sugar dehydrogenase (Homolog to aldose sugar dehydrogenase)</fullName>
        <ecNumber evidence="2">1.1.1.-</ecNumber>
    </submittedName>
</protein>
<dbReference type="InterPro" id="IPR012938">
    <property type="entry name" value="Glc/Sorbosone_DH"/>
</dbReference>
<dbReference type="HOGENOM" id="CLU_012253_0_1_2"/>
<evidence type="ECO:0000313" key="3">
    <source>
        <dbReference type="Proteomes" id="UP000002698"/>
    </source>
</evidence>
<dbReference type="InterPro" id="IPR011042">
    <property type="entry name" value="6-blade_b-propeller_TolB-like"/>
</dbReference>
<dbReference type="eggNOG" id="arCOG02796">
    <property type="taxonomic scope" value="Archaea"/>
</dbReference>
<dbReference type="KEGG" id="nph:NP_0254A"/>
<dbReference type="AlphaFoldDB" id="A0A1U7ETJ1"/>
<dbReference type="EC" id="1.1.1.-" evidence="2"/>
<organism evidence="2 3">
    <name type="scientific">Natronomonas pharaonis (strain ATCC 35678 / DSM 2160 / CIP 103997 / JCM 8858 / NBRC 14720 / NCIMB 2260 / Gabara)</name>
    <name type="common">Halobacterium pharaonis</name>
    <dbReference type="NCBI Taxonomy" id="348780"/>
    <lineage>
        <taxon>Archaea</taxon>
        <taxon>Methanobacteriati</taxon>
        <taxon>Methanobacteriota</taxon>
        <taxon>Stenosarchaea group</taxon>
        <taxon>Halobacteria</taxon>
        <taxon>Halobacteriales</taxon>
        <taxon>Natronomonadaceae</taxon>
        <taxon>Natronomonas</taxon>
    </lineage>
</organism>
<dbReference type="PROSITE" id="PS51257">
    <property type="entry name" value="PROKAR_LIPOPROTEIN"/>
    <property type="match status" value="1"/>
</dbReference>
<dbReference type="InterPro" id="IPR011041">
    <property type="entry name" value="Quinoprot_gluc/sorb_DH_b-prop"/>
</dbReference>
<dbReference type="RefSeq" id="WP_011321857.1">
    <property type="nucleotide sequence ID" value="NC_007426.1"/>
</dbReference>
<reference evidence="2 3" key="1">
    <citation type="journal article" date="2005" name="Genome Res.">
        <title>Living with two extremes: conclusions from the genome sequence of Natronomonas pharaonis.</title>
        <authorList>
            <person name="Falb M."/>
            <person name="Pfeiffer F."/>
            <person name="Palm P."/>
            <person name="Rodewald K."/>
            <person name="Hickmann V."/>
            <person name="Tittor J."/>
            <person name="Oesterhelt D."/>
        </authorList>
    </citation>
    <scope>NUCLEOTIDE SEQUENCE [LARGE SCALE GENOMIC DNA]</scope>
    <source>
        <strain evidence="3">ATCC 35678 / DSM 2160 / CIP 103997 / JCM 8858 / NBRC 14720 / NCIMB 2260 / Gabara</strain>
    </source>
</reference>
<dbReference type="PANTHER" id="PTHR19328:SF75">
    <property type="entry name" value="ALDOSE SUGAR DEHYDROGENASE YLII"/>
    <property type="match status" value="1"/>
</dbReference>
<feature type="domain" description="Glucose/Sorbosone dehydrogenase" evidence="1">
    <location>
        <begin position="53"/>
        <end position="393"/>
    </location>
</feature>
<keyword evidence="3" id="KW-1185">Reference proteome</keyword>
<dbReference type="SUPFAM" id="SSF50952">
    <property type="entry name" value="Soluble quinoprotein glucose dehydrogenase"/>
    <property type="match status" value="1"/>
</dbReference>
<dbReference type="EnsemblBacteria" id="CAI48218">
    <property type="protein sequence ID" value="CAI48218"/>
    <property type="gene ID" value="NP_0254A"/>
</dbReference>
<dbReference type="Pfam" id="PF07995">
    <property type="entry name" value="GSDH"/>
    <property type="match status" value="1"/>
</dbReference>
<gene>
    <name evidence="2" type="ordered locus">NP_0254A</name>
</gene>
<dbReference type="EMBL" id="CR936257">
    <property type="protein sequence ID" value="CAI48218.1"/>
    <property type="molecule type" value="Genomic_DNA"/>
</dbReference>
<dbReference type="OrthoDB" id="6744at2157"/>
<name>A0A1U7ETJ1_NATPD</name>
<evidence type="ECO:0000313" key="2">
    <source>
        <dbReference type="EMBL" id="CAI48218.1"/>
    </source>
</evidence>
<dbReference type="STRING" id="348780.NP_0254A"/>